<dbReference type="InterPro" id="IPR043749">
    <property type="entry name" value="DUF5694"/>
</dbReference>
<comment type="similarity">
    <text evidence="1">Belongs to the ClpX chaperone family.</text>
</comment>
<dbReference type="GO" id="GO:0008270">
    <property type="term" value="F:zinc ion binding"/>
    <property type="evidence" value="ECO:0007669"/>
    <property type="project" value="InterPro"/>
</dbReference>
<evidence type="ECO:0000313" key="3">
    <source>
        <dbReference type="EMBL" id="NMP23449.1"/>
    </source>
</evidence>
<dbReference type="PROSITE" id="PS51902">
    <property type="entry name" value="CLPX_ZB"/>
    <property type="match status" value="1"/>
</dbReference>
<evidence type="ECO:0000259" key="2">
    <source>
        <dbReference type="PROSITE" id="PS51902"/>
    </source>
</evidence>
<organism evidence="3 4">
    <name type="scientific">Sulfobacillus harzensis</name>
    <dbReference type="NCBI Taxonomy" id="2729629"/>
    <lineage>
        <taxon>Bacteria</taxon>
        <taxon>Bacillati</taxon>
        <taxon>Bacillota</taxon>
        <taxon>Clostridia</taxon>
        <taxon>Eubacteriales</taxon>
        <taxon>Clostridiales Family XVII. Incertae Sedis</taxon>
        <taxon>Sulfobacillus</taxon>
    </lineage>
</organism>
<protein>
    <recommendedName>
        <fullName evidence="2">ClpX-type ZB domain-containing protein</fullName>
    </recommendedName>
</protein>
<dbReference type="InterPro" id="IPR059188">
    <property type="entry name" value="Znf_CLPX-like"/>
</dbReference>
<dbReference type="Proteomes" id="UP000533476">
    <property type="component" value="Unassembled WGS sequence"/>
</dbReference>
<keyword evidence="1" id="KW-0143">Chaperone</keyword>
<evidence type="ECO:0000256" key="1">
    <source>
        <dbReference type="PROSITE-ProRule" id="PRU01250"/>
    </source>
</evidence>
<proteinExistence type="inferred from homology"/>
<sequence length="272" mass="31183">MIAGANAYICDECVAWCSEIRQEHQRDGLLESDRSAVMVCGMVHFTWRQDWRSVDVGDVRSDGREREIYDVVDRLAAFRATHVAVEQIYDTTVTARYQKFLSADIELGTSEVEQIGFRLARKLGHDQIHPIDWMGSIPGQRAYSEVLEWAGSHQPALYKELTTAAASGIAEVENQSLLELLRAANREVLDRQSQARYLRLAQIGEGADYVGLDWLTWWYRRNLTLYVNITRLAEQPGARVLVLIGAGHRFLLHQFLRDCRRYQVVDVQPYLL</sequence>
<accession>A0A7Y0Q4P5</accession>
<dbReference type="EMBL" id="JABBVZ010000051">
    <property type="protein sequence ID" value="NMP23449.1"/>
    <property type="molecule type" value="Genomic_DNA"/>
</dbReference>
<keyword evidence="4" id="KW-1185">Reference proteome</keyword>
<comment type="caution">
    <text evidence="1">Lacks conserved residue(s) required for the propagation of feature annotation.</text>
</comment>
<dbReference type="InterPro" id="IPR038366">
    <property type="entry name" value="Znf_CppX_C4_sf"/>
</dbReference>
<gene>
    <name evidence="3" type="ORF">HIJ39_13970</name>
</gene>
<evidence type="ECO:0000313" key="4">
    <source>
        <dbReference type="Proteomes" id="UP000533476"/>
    </source>
</evidence>
<dbReference type="GO" id="GO:0006457">
    <property type="term" value="P:protein folding"/>
    <property type="evidence" value="ECO:0007669"/>
    <property type="project" value="UniProtKB-UniRule"/>
</dbReference>
<dbReference type="Pfam" id="PF18950">
    <property type="entry name" value="DUF5694"/>
    <property type="match status" value="1"/>
</dbReference>
<comment type="caution">
    <text evidence="3">The sequence shown here is derived from an EMBL/GenBank/DDBJ whole genome shotgun (WGS) entry which is preliminary data.</text>
</comment>
<dbReference type="Gene3D" id="6.20.220.10">
    <property type="entry name" value="ClpX chaperone, C4-type zinc finger domain"/>
    <property type="match status" value="1"/>
</dbReference>
<reference evidence="3 4" key="1">
    <citation type="submission" date="2020-04" db="EMBL/GenBank/DDBJ databases">
        <authorList>
            <person name="Zhang R."/>
            <person name="Schippers A."/>
        </authorList>
    </citation>
    <scope>NUCLEOTIDE SEQUENCE [LARGE SCALE GENOMIC DNA]</scope>
    <source>
        <strain evidence="3 4">DSM 109850</strain>
    </source>
</reference>
<dbReference type="GO" id="GO:0051082">
    <property type="term" value="F:unfolded protein binding"/>
    <property type="evidence" value="ECO:0007669"/>
    <property type="project" value="UniProtKB-UniRule"/>
</dbReference>
<dbReference type="AlphaFoldDB" id="A0A7Y0Q4P5"/>
<feature type="domain" description="ClpX-type ZB" evidence="2">
    <location>
        <begin position="1"/>
        <end position="29"/>
    </location>
</feature>
<dbReference type="GO" id="GO:0046983">
    <property type="term" value="F:protein dimerization activity"/>
    <property type="evidence" value="ECO:0007669"/>
    <property type="project" value="InterPro"/>
</dbReference>
<name>A0A7Y0Q4P5_9FIRM</name>